<protein>
    <submittedName>
        <fullName evidence="8">Multidrug DMT transporter</fullName>
    </submittedName>
</protein>
<dbReference type="eggNOG" id="COG0697">
    <property type="taxonomic scope" value="Bacteria"/>
</dbReference>
<evidence type="ECO:0000256" key="1">
    <source>
        <dbReference type="ARBA" id="ARBA00004651"/>
    </source>
</evidence>
<reference evidence="8 9" key="1">
    <citation type="journal article" date="2012" name="Science">
        <title>Ecological populations of bacteria act as socially cohesive units of antibiotic production and resistance.</title>
        <authorList>
            <person name="Cordero O.X."/>
            <person name="Wildschutte H."/>
            <person name="Kirkup B."/>
            <person name="Proehl S."/>
            <person name="Ngo L."/>
            <person name="Hussain F."/>
            <person name="Le Roux F."/>
            <person name="Mincer T."/>
            <person name="Polz M.F."/>
        </authorList>
    </citation>
    <scope>NUCLEOTIDE SEQUENCE [LARGE SCALE GENOMIC DNA]</scope>
    <source>
        <strain evidence="8 9">1S-45</strain>
    </source>
</reference>
<feature type="transmembrane region" description="Helical" evidence="6">
    <location>
        <begin position="128"/>
        <end position="145"/>
    </location>
</feature>
<sequence length="320" mass="34777">MTTHSKTVFIRCLFPIMAVAIWATNAVVSKMATATIEPGAIAFYRWFVALLVLTPFCLPLVYRQWPVVKKHLLKLTVLASLGMVLNQSLAYYAAYTTSATNIAIFLSLMPLIGLFLAVPLLGAKLRKTTLFGAVLSFSGLIYMLSEGNPMHIISQGLKQGDLLMLASTCAYALYSVLLNRWKLPLTTWCAVYCQVFLGALLQLPLLLSSQHWGIELNAWPMVGFAALAASIIAPWCWLKGVSFIGAERATLFMNLVPIFTASISIVLLGVHPTQYHLIGGALVFAGLTLAQLKPKAVNLSSSPQSLAMSKVSPSLSNARK</sequence>
<feature type="transmembrane region" description="Helical" evidence="6">
    <location>
        <begin position="250"/>
        <end position="269"/>
    </location>
</feature>
<keyword evidence="3 6" id="KW-0812">Transmembrane</keyword>
<dbReference type="PANTHER" id="PTHR42920:SF11">
    <property type="entry name" value="INNER MEMBRANE PROTEIN YTFF"/>
    <property type="match status" value="1"/>
</dbReference>
<dbReference type="InterPro" id="IPR051258">
    <property type="entry name" value="Diverse_Substrate_Transporter"/>
</dbReference>
<dbReference type="GO" id="GO:0005886">
    <property type="term" value="C:plasma membrane"/>
    <property type="evidence" value="ECO:0007669"/>
    <property type="project" value="UniProtKB-SubCell"/>
</dbReference>
<dbReference type="RefSeq" id="WP_017026571.1">
    <property type="nucleotide sequence ID" value="NZ_AJYK02000008.1"/>
</dbReference>
<feature type="transmembrane region" description="Helical" evidence="6">
    <location>
        <begin position="12"/>
        <end position="31"/>
    </location>
</feature>
<feature type="transmembrane region" description="Helical" evidence="6">
    <location>
        <begin position="218"/>
        <end position="238"/>
    </location>
</feature>
<dbReference type="Pfam" id="PF00892">
    <property type="entry name" value="EamA"/>
    <property type="match status" value="2"/>
</dbReference>
<keyword evidence="5 6" id="KW-0472">Membrane</keyword>
<comment type="subcellular location">
    <subcellularLocation>
        <location evidence="1">Cell membrane</location>
        <topology evidence="1">Multi-pass membrane protein</topology>
    </subcellularLocation>
</comment>
<evidence type="ECO:0000256" key="2">
    <source>
        <dbReference type="ARBA" id="ARBA00022475"/>
    </source>
</evidence>
<accession>A0A1E5E5T3</accession>
<keyword evidence="2" id="KW-1003">Cell membrane</keyword>
<feature type="domain" description="EamA" evidence="7">
    <location>
        <begin position="13"/>
        <end position="144"/>
    </location>
</feature>
<keyword evidence="4 6" id="KW-1133">Transmembrane helix</keyword>
<dbReference type="PANTHER" id="PTHR42920">
    <property type="entry name" value="OS03G0707200 PROTEIN-RELATED"/>
    <property type="match status" value="1"/>
</dbReference>
<evidence type="ECO:0000256" key="5">
    <source>
        <dbReference type="ARBA" id="ARBA00023136"/>
    </source>
</evidence>
<evidence type="ECO:0000256" key="4">
    <source>
        <dbReference type="ARBA" id="ARBA00022989"/>
    </source>
</evidence>
<organism evidence="8 9">
    <name type="scientific">Vibrio rumoiensis 1S-45</name>
    <dbReference type="NCBI Taxonomy" id="1188252"/>
    <lineage>
        <taxon>Bacteria</taxon>
        <taxon>Pseudomonadati</taxon>
        <taxon>Pseudomonadota</taxon>
        <taxon>Gammaproteobacteria</taxon>
        <taxon>Vibrionales</taxon>
        <taxon>Vibrionaceae</taxon>
        <taxon>Vibrio</taxon>
    </lineage>
</organism>
<evidence type="ECO:0000313" key="9">
    <source>
        <dbReference type="Proteomes" id="UP000094070"/>
    </source>
</evidence>
<name>A0A1E5E5T3_9VIBR</name>
<feature type="transmembrane region" description="Helical" evidence="6">
    <location>
        <begin position="185"/>
        <end position="206"/>
    </location>
</feature>
<dbReference type="EMBL" id="AJYK02000008">
    <property type="protein sequence ID" value="OEF29390.1"/>
    <property type="molecule type" value="Genomic_DNA"/>
</dbReference>
<keyword evidence="9" id="KW-1185">Reference proteome</keyword>
<evidence type="ECO:0000256" key="6">
    <source>
        <dbReference type="SAM" id="Phobius"/>
    </source>
</evidence>
<dbReference type="SUPFAM" id="SSF103481">
    <property type="entry name" value="Multidrug resistance efflux transporter EmrE"/>
    <property type="match status" value="2"/>
</dbReference>
<feature type="transmembrane region" description="Helical" evidence="6">
    <location>
        <begin position="43"/>
        <end position="61"/>
    </location>
</feature>
<feature type="transmembrane region" description="Helical" evidence="6">
    <location>
        <begin position="157"/>
        <end position="178"/>
    </location>
</feature>
<comment type="caution">
    <text evidence="8">The sequence shown here is derived from an EMBL/GenBank/DDBJ whole genome shotgun (WGS) entry which is preliminary data.</text>
</comment>
<gene>
    <name evidence="8" type="ORF">A1QC_03845</name>
</gene>
<proteinExistence type="predicted"/>
<dbReference type="InterPro" id="IPR000620">
    <property type="entry name" value="EamA_dom"/>
</dbReference>
<dbReference type="Proteomes" id="UP000094070">
    <property type="component" value="Unassembled WGS sequence"/>
</dbReference>
<feature type="domain" description="EamA" evidence="7">
    <location>
        <begin position="160"/>
        <end position="289"/>
    </location>
</feature>
<dbReference type="AlphaFoldDB" id="A0A1E5E5T3"/>
<evidence type="ECO:0000256" key="3">
    <source>
        <dbReference type="ARBA" id="ARBA00022692"/>
    </source>
</evidence>
<feature type="transmembrane region" description="Helical" evidence="6">
    <location>
        <begin position="100"/>
        <end position="121"/>
    </location>
</feature>
<evidence type="ECO:0000259" key="7">
    <source>
        <dbReference type="Pfam" id="PF00892"/>
    </source>
</evidence>
<evidence type="ECO:0000313" key="8">
    <source>
        <dbReference type="EMBL" id="OEF29390.1"/>
    </source>
</evidence>
<feature type="transmembrane region" description="Helical" evidence="6">
    <location>
        <begin position="73"/>
        <end position="94"/>
    </location>
</feature>
<dbReference type="InterPro" id="IPR037185">
    <property type="entry name" value="EmrE-like"/>
</dbReference>